<accession>A0A6J4RGD2</accession>
<feature type="region of interest" description="Disordered" evidence="1">
    <location>
        <begin position="53"/>
        <end position="76"/>
    </location>
</feature>
<gene>
    <name evidence="2" type="ORF">AVDCRST_MAG12-522</name>
</gene>
<feature type="region of interest" description="Disordered" evidence="1">
    <location>
        <begin position="166"/>
        <end position="205"/>
    </location>
</feature>
<protein>
    <submittedName>
        <fullName evidence="2">Transporter, LysE family</fullName>
    </submittedName>
</protein>
<proteinExistence type="predicted"/>
<feature type="non-terminal residue" evidence="2">
    <location>
        <position position="1"/>
    </location>
</feature>
<reference evidence="2" key="1">
    <citation type="submission" date="2020-02" db="EMBL/GenBank/DDBJ databases">
        <authorList>
            <person name="Meier V. D."/>
        </authorList>
    </citation>
    <scope>NUCLEOTIDE SEQUENCE</scope>
    <source>
        <strain evidence="2">AVDCRST_MAG12</strain>
    </source>
</reference>
<dbReference type="AlphaFoldDB" id="A0A6J4RGD2"/>
<dbReference type="EMBL" id="CADCVK010000091">
    <property type="protein sequence ID" value="CAA9468193.1"/>
    <property type="molecule type" value="Genomic_DNA"/>
</dbReference>
<sequence>DPGSAARLRGFRLRRLRDPGAEQRHGARLRRELRLPAQRAAHAGYRLRVRDNGRHHRRGAGRPVSGLPGPLRRPALGRRRLPALPGLGHREVRGAQEGRCRRGPSAGFRRRRRVSVGEPQGLVHGAGRGDDLRAQGRLLAQRARRSLGVRARGHPQRRGVGVVRHGAGTVFGEPGPPPRLQRRDGASARPLPLPDPGGDRRWSRV</sequence>
<feature type="region of interest" description="Disordered" evidence="1">
    <location>
        <begin position="92"/>
        <end position="129"/>
    </location>
</feature>
<feature type="non-terminal residue" evidence="2">
    <location>
        <position position="205"/>
    </location>
</feature>
<evidence type="ECO:0000256" key="1">
    <source>
        <dbReference type="SAM" id="MobiDB-lite"/>
    </source>
</evidence>
<organism evidence="2">
    <name type="scientific">uncultured Rubrobacteraceae bacterium</name>
    <dbReference type="NCBI Taxonomy" id="349277"/>
    <lineage>
        <taxon>Bacteria</taxon>
        <taxon>Bacillati</taxon>
        <taxon>Actinomycetota</taxon>
        <taxon>Rubrobacteria</taxon>
        <taxon>Rubrobacterales</taxon>
        <taxon>Rubrobacteraceae</taxon>
        <taxon>environmental samples</taxon>
    </lineage>
</organism>
<name>A0A6J4RGD2_9ACTN</name>
<evidence type="ECO:0000313" key="2">
    <source>
        <dbReference type="EMBL" id="CAA9468193.1"/>
    </source>
</evidence>